<dbReference type="AlphaFoldDB" id="A0AAV7KYW5"/>
<organism evidence="2 3">
    <name type="scientific">Pleurodeles waltl</name>
    <name type="common">Iberian ribbed newt</name>
    <dbReference type="NCBI Taxonomy" id="8319"/>
    <lineage>
        <taxon>Eukaryota</taxon>
        <taxon>Metazoa</taxon>
        <taxon>Chordata</taxon>
        <taxon>Craniata</taxon>
        <taxon>Vertebrata</taxon>
        <taxon>Euteleostomi</taxon>
        <taxon>Amphibia</taxon>
        <taxon>Batrachia</taxon>
        <taxon>Caudata</taxon>
        <taxon>Salamandroidea</taxon>
        <taxon>Salamandridae</taxon>
        <taxon>Pleurodelinae</taxon>
        <taxon>Pleurodeles</taxon>
    </lineage>
</organism>
<keyword evidence="3" id="KW-1185">Reference proteome</keyword>
<gene>
    <name evidence="2" type="ORF">NDU88_002416</name>
</gene>
<evidence type="ECO:0000313" key="2">
    <source>
        <dbReference type="EMBL" id="KAJ1082248.1"/>
    </source>
</evidence>
<dbReference type="EMBL" id="JANPWB010000016">
    <property type="protein sequence ID" value="KAJ1082248.1"/>
    <property type="molecule type" value="Genomic_DNA"/>
</dbReference>
<comment type="caution">
    <text evidence="2">The sequence shown here is derived from an EMBL/GenBank/DDBJ whole genome shotgun (WGS) entry which is preliminary data.</text>
</comment>
<evidence type="ECO:0000256" key="1">
    <source>
        <dbReference type="SAM" id="MobiDB-lite"/>
    </source>
</evidence>
<sequence length="152" mass="16031">MRRSPLSALVLQGALSIPGNSRPVSVPLVQRHFPPSTGERALPSQGFLAPLPLSSTHLSVGREASEAEGLVSLPQPAQHRRTSAPSLAFPPQADHLRPPPLHRRRLCVLSARNFACGTLRPISALPGSSNTGPRLLCSRGCPDPPTSHPSSG</sequence>
<name>A0AAV7KYW5_PLEWA</name>
<feature type="region of interest" description="Disordered" evidence="1">
    <location>
        <begin position="59"/>
        <end position="100"/>
    </location>
</feature>
<evidence type="ECO:0000313" key="3">
    <source>
        <dbReference type="Proteomes" id="UP001066276"/>
    </source>
</evidence>
<protein>
    <submittedName>
        <fullName evidence="2">Uncharacterized protein</fullName>
    </submittedName>
</protein>
<accession>A0AAV7KYW5</accession>
<dbReference type="Proteomes" id="UP001066276">
    <property type="component" value="Chromosome 12"/>
</dbReference>
<proteinExistence type="predicted"/>
<reference evidence="2" key="1">
    <citation type="journal article" date="2022" name="bioRxiv">
        <title>Sequencing and chromosome-scale assembly of the giantPleurodeles waltlgenome.</title>
        <authorList>
            <person name="Brown T."/>
            <person name="Elewa A."/>
            <person name="Iarovenko S."/>
            <person name="Subramanian E."/>
            <person name="Araus A.J."/>
            <person name="Petzold A."/>
            <person name="Susuki M."/>
            <person name="Suzuki K.-i.T."/>
            <person name="Hayashi T."/>
            <person name="Toyoda A."/>
            <person name="Oliveira C."/>
            <person name="Osipova E."/>
            <person name="Leigh N.D."/>
            <person name="Simon A."/>
            <person name="Yun M.H."/>
        </authorList>
    </citation>
    <scope>NUCLEOTIDE SEQUENCE</scope>
    <source>
        <strain evidence="2">20211129_DDA</strain>
        <tissue evidence="2">Liver</tissue>
    </source>
</reference>